<gene>
    <name evidence="11" type="ORF">SAMN05192534_104141</name>
</gene>
<dbReference type="Gene3D" id="3.40.50.10090">
    <property type="match status" value="2"/>
</dbReference>
<reference evidence="11 12" key="1">
    <citation type="submission" date="2016-10" db="EMBL/GenBank/DDBJ databases">
        <authorList>
            <person name="de Groot N.N."/>
        </authorList>
    </citation>
    <scope>NUCLEOTIDE SEQUENCE [LARGE SCALE GENOMIC DNA]</scope>
    <source>
        <strain evidence="11 12">DSM 21632</strain>
    </source>
</reference>
<evidence type="ECO:0000256" key="3">
    <source>
        <dbReference type="ARBA" id="ARBA00013109"/>
    </source>
</evidence>
<comment type="catalytic activity">
    <reaction evidence="8 9">
        <text>hydroxymethylbilane = uroporphyrinogen III + H2O</text>
        <dbReference type="Rhea" id="RHEA:18965"/>
        <dbReference type="ChEBI" id="CHEBI:15377"/>
        <dbReference type="ChEBI" id="CHEBI:57308"/>
        <dbReference type="ChEBI" id="CHEBI:57845"/>
        <dbReference type="EC" id="4.2.1.75"/>
    </reaction>
</comment>
<comment type="similarity">
    <text evidence="2 9">Belongs to the uroporphyrinogen-III synthase family.</text>
</comment>
<dbReference type="CDD" id="cd06578">
    <property type="entry name" value="HemD"/>
    <property type="match status" value="1"/>
</dbReference>
<dbReference type="InterPro" id="IPR003754">
    <property type="entry name" value="4pyrrol_synth_uPrphyn_synth"/>
</dbReference>
<keyword evidence="5 9" id="KW-0627">Porphyrin biosynthesis</keyword>
<evidence type="ECO:0000256" key="6">
    <source>
        <dbReference type="ARBA" id="ARBA00037589"/>
    </source>
</evidence>
<comment type="function">
    <text evidence="6 9">Catalyzes cyclization of the linear tetrapyrrole, hydroxymethylbilane, to the macrocyclic uroporphyrinogen III.</text>
</comment>
<dbReference type="InterPro" id="IPR039793">
    <property type="entry name" value="UROS/Hem4"/>
</dbReference>
<dbReference type="Proteomes" id="UP000199163">
    <property type="component" value="Unassembled WGS sequence"/>
</dbReference>
<organism evidence="11 12">
    <name type="scientific">Alteribacillus persepolensis</name>
    <dbReference type="NCBI Taxonomy" id="568899"/>
    <lineage>
        <taxon>Bacteria</taxon>
        <taxon>Bacillati</taxon>
        <taxon>Bacillota</taxon>
        <taxon>Bacilli</taxon>
        <taxon>Bacillales</taxon>
        <taxon>Bacillaceae</taxon>
        <taxon>Alteribacillus</taxon>
    </lineage>
</organism>
<evidence type="ECO:0000256" key="1">
    <source>
        <dbReference type="ARBA" id="ARBA00004772"/>
    </source>
</evidence>
<accession>A0A1G8BRY1</accession>
<dbReference type="UniPathway" id="UPA00251">
    <property type="reaction ID" value="UER00320"/>
</dbReference>
<feature type="domain" description="Tetrapyrrole biosynthesis uroporphyrinogen III synthase" evidence="10">
    <location>
        <begin position="22"/>
        <end position="248"/>
    </location>
</feature>
<proteinExistence type="inferred from homology"/>
<dbReference type="Pfam" id="PF02602">
    <property type="entry name" value="HEM4"/>
    <property type="match status" value="1"/>
</dbReference>
<dbReference type="PANTHER" id="PTHR38042">
    <property type="entry name" value="UROPORPHYRINOGEN-III SYNTHASE, CHLOROPLASTIC"/>
    <property type="match status" value="1"/>
</dbReference>
<evidence type="ECO:0000256" key="8">
    <source>
        <dbReference type="ARBA" id="ARBA00048617"/>
    </source>
</evidence>
<dbReference type="STRING" id="568899.SAMN05192534_104141"/>
<protein>
    <recommendedName>
        <fullName evidence="7 9">Uroporphyrinogen-III synthase</fullName>
        <ecNumber evidence="3 9">4.2.1.75</ecNumber>
    </recommendedName>
</protein>
<dbReference type="EC" id="4.2.1.75" evidence="3 9"/>
<dbReference type="EMBL" id="FNDK01000004">
    <property type="protein sequence ID" value="SDH35879.1"/>
    <property type="molecule type" value="Genomic_DNA"/>
</dbReference>
<evidence type="ECO:0000256" key="7">
    <source>
        <dbReference type="ARBA" id="ARBA00040167"/>
    </source>
</evidence>
<dbReference type="PANTHER" id="PTHR38042:SF1">
    <property type="entry name" value="UROPORPHYRINOGEN-III SYNTHASE, CHLOROPLASTIC"/>
    <property type="match status" value="1"/>
</dbReference>
<keyword evidence="4 9" id="KW-0456">Lyase</keyword>
<sequence length="254" mass="28811">MSLPLTGYSVLVTRPLRQASYFAKRIEEKGGTASVLPLIHTVRLQTAWEQYHNVLQSALFDWIVFTSANAVRYFQTWLRECKHDITGQARIAAVGKKTANVLRREGYSIEVVPDKFDAESLARVLVNHVKPGERVLFPKSARARNVIPPVLRQQGAEVTDMPLYTSEPFYENKPLLMQKIQEKQLHVLTFTSPSTVEAFCEFVQDIDRSLWESIPVICIGPVTEKEAMKQGFTQVDVAKSYTVEGMLQALLDRK</sequence>
<evidence type="ECO:0000259" key="10">
    <source>
        <dbReference type="Pfam" id="PF02602"/>
    </source>
</evidence>
<evidence type="ECO:0000313" key="12">
    <source>
        <dbReference type="Proteomes" id="UP000199163"/>
    </source>
</evidence>
<evidence type="ECO:0000256" key="4">
    <source>
        <dbReference type="ARBA" id="ARBA00023239"/>
    </source>
</evidence>
<evidence type="ECO:0000256" key="2">
    <source>
        <dbReference type="ARBA" id="ARBA00008133"/>
    </source>
</evidence>
<dbReference type="RefSeq" id="WP_091272036.1">
    <property type="nucleotide sequence ID" value="NZ_FNDK01000004.1"/>
</dbReference>
<evidence type="ECO:0000256" key="9">
    <source>
        <dbReference type="RuleBase" id="RU366031"/>
    </source>
</evidence>
<dbReference type="InterPro" id="IPR036108">
    <property type="entry name" value="4pyrrol_syn_uPrphyn_synt_sf"/>
</dbReference>
<dbReference type="OrthoDB" id="9815856at2"/>
<keyword evidence="12" id="KW-1185">Reference proteome</keyword>
<dbReference type="GO" id="GO:0006782">
    <property type="term" value="P:protoporphyrinogen IX biosynthetic process"/>
    <property type="evidence" value="ECO:0007669"/>
    <property type="project" value="UniProtKB-UniRule"/>
</dbReference>
<dbReference type="GO" id="GO:0004852">
    <property type="term" value="F:uroporphyrinogen-III synthase activity"/>
    <property type="evidence" value="ECO:0007669"/>
    <property type="project" value="UniProtKB-UniRule"/>
</dbReference>
<comment type="pathway">
    <text evidence="1 9">Porphyrin-containing compound metabolism; protoporphyrin-IX biosynthesis; coproporphyrinogen-III from 5-aminolevulinate: step 3/4.</text>
</comment>
<name>A0A1G8BRY1_9BACI</name>
<dbReference type="AlphaFoldDB" id="A0A1G8BRY1"/>
<evidence type="ECO:0000313" key="11">
    <source>
        <dbReference type="EMBL" id="SDH35879.1"/>
    </source>
</evidence>
<evidence type="ECO:0000256" key="5">
    <source>
        <dbReference type="ARBA" id="ARBA00023244"/>
    </source>
</evidence>
<dbReference type="SUPFAM" id="SSF69618">
    <property type="entry name" value="HemD-like"/>
    <property type="match status" value="1"/>
</dbReference>
<dbReference type="GO" id="GO:0006780">
    <property type="term" value="P:uroporphyrinogen III biosynthetic process"/>
    <property type="evidence" value="ECO:0007669"/>
    <property type="project" value="UniProtKB-UniRule"/>
</dbReference>